<accession>A0A1M7XZP0</accession>
<dbReference type="RefSeq" id="WP_073587354.1">
    <property type="nucleotide sequence ID" value="NZ_FRFD01000003.1"/>
</dbReference>
<feature type="region of interest" description="Disordered" evidence="1">
    <location>
        <begin position="307"/>
        <end position="355"/>
    </location>
</feature>
<name>A0A1M7XZP0_9FIRM</name>
<gene>
    <name evidence="3" type="ORF">SAMN02745217_00671</name>
</gene>
<feature type="compositionally biased region" description="Low complexity" evidence="1">
    <location>
        <begin position="332"/>
        <end position="344"/>
    </location>
</feature>
<keyword evidence="4" id="KW-1185">Reference proteome</keyword>
<feature type="chain" id="PRO_5038486270" description="Carbohydrate-binding domain-containing protein" evidence="2">
    <location>
        <begin position="29"/>
        <end position="677"/>
    </location>
</feature>
<evidence type="ECO:0000313" key="3">
    <source>
        <dbReference type="EMBL" id="SHO44631.1"/>
    </source>
</evidence>
<feature type="signal peptide" evidence="2">
    <location>
        <begin position="1"/>
        <end position="28"/>
    </location>
</feature>
<dbReference type="OrthoDB" id="9812829at2"/>
<feature type="compositionally biased region" description="Low complexity" evidence="1">
    <location>
        <begin position="40"/>
        <end position="60"/>
    </location>
</feature>
<organism evidence="3 4">
    <name type="scientific">Anaerocolumna xylanovorans DSM 12503</name>
    <dbReference type="NCBI Taxonomy" id="1121345"/>
    <lineage>
        <taxon>Bacteria</taxon>
        <taxon>Bacillati</taxon>
        <taxon>Bacillota</taxon>
        <taxon>Clostridia</taxon>
        <taxon>Lachnospirales</taxon>
        <taxon>Lachnospiraceae</taxon>
        <taxon>Anaerocolumna</taxon>
    </lineage>
</organism>
<feature type="compositionally biased region" description="Gly residues" evidence="1">
    <location>
        <begin position="622"/>
        <end position="639"/>
    </location>
</feature>
<reference evidence="3 4" key="1">
    <citation type="submission" date="2016-12" db="EMBL/GenBank/DDBJ databases">
        <authorList>
            <person name="Song W.-J."/>
            <person name="Kurnit D.M."/>
        </authorList>
    </citation>
    <scope>NUCLEOTIDE SEQUENCE [LARGE SCALE GENOMIC DNA]</scope>
    <source>
        <strain evidence="3 4">DSM 12503</strain>
    </source>
</reference>
<evidence type="ECO:0000256" key="2">
    <source>
        <dbReference type="SAM" id="SignalP"/>
    </source>
</evidence>
<keyword evidence="2" id="KW-0732">Signal</keyword>
<dbReference type="EMBL" id="FRFD01000003">
    <property type="protein sequence ID" value="SHO44631.1"/>
    <property type="molecule type" value="Genomic_DNA"/>
</dbReference>
<dbReference type="Proteomes" id="UP000184612">
    <property type="component" value="Unassembled WGS sequence"/>
</dbReference>
<feature type="compositionally biased region" description="Low complexity" evidence="1">
    <location>
        <begin position="445"/>
        <end position="455"/>
    </location>
</feature>
<evidence type="ECO:0000256" key="1">
    <source>
        <dbReference type="SAM" id="MobiDB-lite"/>
    </source>
</evidence>
<dbReference type="Pfam" id="PF14262">
    <property type="entry name" value="Cthe_2159"/>
    <property type="match status" value="1"/>
</dbReference>
<dbReference type="STRING" id="1121345.SAMN02745217_00671"/>
<feature type="region of interest" description="Disordered" evidence="1">
    <location>
        <begin position="30"/>
        <end position="60"/>
    </location>
</feature>
<dbReference type="PROSITE" id="PS51257">
    <property type="entry name" value="PROKAR_LIPOPROTEIN"/>
    <property type="match status" value="1"/>
</dbReference>
<feature type="compositionally biased region" description="Low complexity" evidence="1">
    <location>
        <begin position="657"/>
        <end position="677"/>
    </location>
</feature>
<dbReference type="InterPro" id="IPR025584">
    <property type="entry name" value="Cthe_2159"/>
</dbReference>
<proteinExistence type="predicted"/>
<feature type="region of interest" description="Disordered" evidence="1">
    <location>
        <begin position="617"/>
        <end position="677"/>
    </location>
</feature>
<feature type="region of interest" description="Disordered" evidence="1">
    <location>
        <begin position="439"/>
        <end position="461"/>
    </location>
</feature>
<evidence type="ECO:0008006" key="5">
    <source>
        <dbReference type="Google" id="ProtNLM"/>
    </source>
</evidence>
<protein>
    <recommendedName>
        <fullName evidence="5">Carbohydrate-binding domain-containing protein</fullName>
    </recommendedName>
</protein>
<evidence type="ECO:0000313" key="4">
    <source>
        <dbReference type="Proteomes" id="UP000184612"/>
    </source>
</evidence>
<dbReference type="AlphaFoldDB" id="A0A1M7XZP0"/>
<sequence length="677" mass="69088">MGIRPKLKKGLCLFLILSLFLFTGCTDKKDNSSSESAAGTQDKTTADTSTNTKTATVSTVKQTTGEYSDNDLDASWDEASAIKMTFDKQNITSSDGSVTIKDNTAAIKKAGTYVLSGTLTDGSVIVDAGDDDNVKLVLNNTDMTSSTTAPLYIKNAKNVYLTLAESSVNTITDASKYVYADDTTDEPSAAIFSKTDLTINGSGALNVNGNYNNAIQSKDDLKIINGTLTVTSVDDGIIGKDSISIKGGTITVNSTGDAIKSTNTEDTSKGFIIIDGGTYNITSGTDGFQAETSLIVNDGSFNVTTNGGSANAAPKAQDDFGDGFGKKPDQNSSDSAATDSSATSTEEESSSAKAFKSASVLTINGGTFTVDSSDDSFHSNGTLTVTDGTFTISSGDDAMHADSELTLSVDKLDIKKSYEGIESANITINSGDITLTSSDDGINASGGSESSSAASNDRGGFESNGNAVLTINGGTITMNADGDGLDANGSITMNDGTIYLSGPTNNGNGPLDYDTAFTMNGGTLIAAGSSGMAQAPSDGSKQPSVAYVFDSAQTGGTKISLADTDGKEMISYTPEKNYQYVLISSPLLEKNKKYTLSSNGSLVYTFTISDTVNANTTLQTTGGPGGFGGGNGGGRGQGSNGSPNGKFGGNTPPDMPNGSDSGTDGGTSNNTDSGSGT</sequence>